<evidence type="ECO:0000313" key="2">
    <source>
        <dbReference type="Proteomes" id="UP000784294"/>
    </source>
</evidence>
<accession>A0A448WZE6</accession>
<name>A0A448WZE6_9PLAT</name>
<dbReference type="AlphaFoldDB" id="A0A448WZE6"/>
<dbReference type="EMBL" id="CAAALY010065874">
    <property type="protein sequence ID" value="VEL24101.1"/>
    <property type="molecule type" value="Genomic_DNA"/>
</dbReference>
<reference evidence="1" key="1">
    <citation type="submission" date="2018-11" db="EMBL/GenBank/DDBJ databases">
        <authorList>
            <consortium name="Pathogen Informatics"/>
        </authorList>
    </citation>
    <scope>NUCLEOTIDE SEQUENCE</scope>
</reference>
<gene>
    <name evidence="1" type="ORF">PXEA_LOCUS17541</name>
</gene>
<keyword evidence="2" id="KW-1185">Reference proteome</keyword>
<evidence type="ECO:0000313" key="1">
    <source>
        <dbReference type="EMBL" id="VEL24101.1"/>
    </source>
</evidence>
<sequence>MMPLVCGRVDEKPQTAFWLVTQFWSIFVRTCLPVSCSSYESRDEGENDRSIWLTVKASGGFSLCLKRPIDRCQAGRVLRLSRLF</sequence>
<dbReference type="Proteomes" id="UP000784294">
    <property type="component" value="Unassembled WGS sequence"/>
</dbReference>
<proteinExistence type="predicted"/>
<organism evidence="1 2">
    <name type="scientific">Protopolystoma xenopodis</name>
    <dbReference type="NCBI Taxonomy" id="117903"/>
    <lineage>
        <taxon>Eukaryota</taxon>
        <taxon>Metazoa</taxon>
        <taxon>Spiralia</taxon>
        <taxon>Lophotrochozoa</taxon>
        <taxon>Platyhelminthes</taxon>
        <taxon>Monogenea</taxon>
        <taxon>Polyopisthocotylea</taxon>
        <taxon>Polystomatidea</taxon>
        <taxon>Polystomatidae</taxon>
        <taxon>Protopolystoma</taxon>
    </lineage>
</organism>
<protein>
    <submittedName>
        <fullName evidence="1">Uncharacterized protein</fullName>
    </submittedName>
</protein>
<comment type="caution">
    <text evidence="1">The sequence shown here is derived from an EMBL/GenBank/DDBJ whole genome shotgun (WGS) entry which is preliminary data.</text>
</comment>